<dbReference type="RefSeq" id="WP_407030299.1">
    <property type="nucleotide sequence ID" value="NZ_JAQGEF010000003.1"/>
</dbReference>
<dbReference type="PANTHER" id="PTHR43737:SF1">
    <property type="entry name" value="DUF1501 DOMAIN-CONTAINING PROTEIN"/>
    <property type="match status" value="1"/>
</dbReference>
<dbReference type="Pfam" id="PF07394">
    <property type="entry name" value="DUF1501"/>
    <property type="match status" value="1"/>
</dbReference>
<dbReference type="InterPro" id="IPR019546">
    <property type="entry name" value="TAT_signal_bac_arc"/>
</dbReference>
<proteinExistence type="predicted"/>
<comment type="caution">
    <text evidence="1">The sequence shown here is derived from an EMBL/GenBank/DDBJ whole genome shotgun (WGS) entry which is preliminary data.</text>
</comment>
<keyword evidence="2" id="KW-1185">Reference proteome</keyword>
<dbReference type="Proteomes" id="UP001210231">
    <property type="component" value="Unassembled WGS sequence"/>
</dbReference>
<dbReference type="NCBIfam" id="TIGR01409">
    <property type="entry name" value="TAT_signal_seq"/>
    <property type="match status" value="1"/>
</dbReference>
<sequence length="389" mass="43271">MDRRNFLKLTASAAAGMLVVPGFLYSSSLVSINDNANDNILVFIQLNGGNDGLNMFIPFEDPLYYFNRPNIGVAKDTVINAINGLGFHPALKDLATISQNGHLTILQNVGYPDPNRSHFRSIEIWQTASDSNKYLHHGWLGRFLDIQCKDDHLSSLNIDAIDNLALKSPGINGITIKDFNAIRKMMNQDETVKFSDNPQLDFVRKISFASTEGIVEINKALANAKNYNEVYANNGLSKNLEWVSKLIKGKMASRVYYTSLSGFDTHNNQLQKQANLFKTLNDAVYSFYNDMKANNLLDRVTLVVFSEFGRRVKENGTGTDHGTSGPMLIVGGKNKGKIIGNNPNLESLNNGDMQFETDFRSVYATLLNEKYGFDATKIGIRQSKLAGVF</sequence>
<dbReference type="InterPro" id="IPR017850">
    <property type="entry name" value="Alkaline_phosphatase_core_sf"/>
</dbReference>
<dbReference type="EMBL" id="JAQGEF010000003">
    <property type="protein sequence ID" value="MDA3613969.1"/>
    <property type="molecule type" value="Genomic_DNA"/>
</dbReference>
<accession>A0ABT4UGL0</accession>
<reference evidence="1 2" key="1">
    <citation type="submission" date="2022-12" db="EMBL/GenBank/DDBJ databases">
        <title>Chitinophagaceae gen. sp. nov., a new member of the family Chitinophagaceae, isolated from soil in a chemical factory.</title>
        <authorList>
            <person name="Ke Z."/>
        </authorList>
    </citation>
    <scope>NUCLEOTIDE SEQUENCE [LARGE SCALE GENOMIC DNA]</scope>
    <source>
        <strain evidence="1 2">LY-5</strain>
    </source>
</reference>
<name>A0ABT4UGL0_9BACT</name>
<protein>
    <submittedName>
        <fullName evidence="1">DUF1501 domain-containing protein</fullName>
    </submittedName>
</protein>
<dbReference type="InterPro" id="IPR010869">
    <property type="entry name" value="DUF1501"/>
</dbReference>
<organism evidence="1 2">
    <name type="scientific">Polluticaenibacter yanchengensis</name>
    <dbReference type="NCBI Taxonomy" id="3014562"/>
    <lineage>
        <taxon>Bacteria</taxon>
        <taxon>Pseudomonadati</taxon>
        <taxon>Bacteroidota</taxon>
        <taxon>Chitinophagia</taxon>
        <taxon>Chitinophagales</taxon>
        <taxon>Chitinophagaceae</taxon>
        <taxon>Polluticaenibacter</taxon>
    </lineage>
</organism>
<dbReference type="SUPFAM" id="SSF53649">
    <property type="entry name" value="Alkaline phosphatase-like"/>
    <property type="match status" value="1"/>
</dbReference>
<dbReference type="PANTHER" id="PTHR43737">
    <property type="entry name" value="BLL7424 PROTEIN"/>
    <property type="match status" value="1"/>
</dbReference>
<evidence type="ECO:0000313" key="1">
    <source>
        <dbReference type="EMBL" id="MDA3613969.1"/>
    </source>
</evidence>
<evidence type="ECO:0000313" key="2">
    <source>
        <dbReference type="Proteomes" id="UP001210231"/>
    </source>
</evidence>
<gene>
    <name evidence="1" type="ORF">O3P16_04065</name>
</gene>